<feature type="transmembrane region" description="Helical" evidence="4">
    <location>
        <begin position="133"/>
        <end position="151"/>
    </location>
</feature>
<gene>
    <name evidence="6" type="ORF">ACFQ1U_10345</name>
</gene>
<dbReference type="InterPro" id="IPR036388">
    <property type="entry name" value="WH-like_DNA-bd_sf"/>
</dbReference>
<dbReference type="EMBL" id="JBHTJR010000050">
    <property type="protein sequence ID" value="MFD0993604.1"/>
    <property type="molecule type" value="Genomic_DNA"/>
</dbReference>
<sequence length="303" mass="35951">MFGTEIHWVTFTILVVQIAILPFLYINYLYDKSNLYRKRFLYLTIVFIIYNFFSGLFPDVTIPIPTLIQNLIAYGVGILYVLYFVYYIYNEFHITPFKYFSVKSIFTYLISLFIFLFVIPLILGYDLNFTRKLFIFIPLVLAIIYSFKTSLRLLNIYQKESINNLQKHYKLRIISANIGVFSLLTLPIIVFIGDYQYIEQPSVNLGYFVMLNVYIKNQIRLQRANQEIISNYYKTEEQKQPLDTFNLTTKEKEVAALILKNYKYKDIAELMFITEKTVSKHASNIFKKTNVSNRNDFKNKINN</sequence>
<evidence type="ECO:0000259" key="5">
    <source>
        <dbReference type="PROSITE" id="PS50043"/>
    </source>
</evidence>
<feature type="transmembrane region" description="Helical" evidence="4">
    <location>
        <begin position="71"/>
        <end position="89"/>
    </location>
</feature>
<dbReference type="SMART" id="SM00421">
    <property type="entry name" value="HTH_LUXR"/>
    <property type="match status" value="1"/>
</dbReference>
<evidence type="ECO:0000256" key="4">
    <source>
        <dbReference type="SAM" id="Phobius"/>
    </source>
</evidence>
<keyword evidence="3" id="KW-0804">Transcription</keyword>
<dbReference type="RefSeq" id="WP_386108032.1">
    <property type="nucleotide sequence ID" value="NZ_JBHTJR010000050.1"/>
</dbReference>
<dbReference type="PANTHER" id="PTHR44688">
    <property type="entry name" value="DNA-BINDING TRANSCRIPTIONAL ACTIVATOR DEVR_DOSR"/>
    <property type="match status" value="1"/>
</dbReference>
<dbReference type="Pfam" id="PF00196">
    <property type="entry name" value="GerE"/>
    <property type="match status" value="1"/>
</dbReference>
<dbReference type="CDD" id="cd06170">
    <property type="entry name" value="LuxR_C_like"/>
    <property type="match status" value="1"/>
</dbReference>
<proteinExistence type="predicted"/>
<protein>
    <submittedName>
        <fullName evidence="6">Helix-turn-helix transcriptional regulator</fullName>
    </submittedName>
</protein>
<evidence type="ECO:0000313" key="6">
    <source>
        <dbReference type="EMBL" id="MFD0993604.1"/>
    </source>
</evidence>
<evidence type="ECO:0000313" key="7">
    <source>
        <dbReference type="Proteomes" id="UP001597062"/>
    </source>
</evidence>
<dbReference type="PRINTS" id="PR00038">
    <property type="entry name" value="HTHLUXR"/>
</dbReference>
<dbReference type="PROSITE" id="PS50043">
    <property type="entry name" value="HTH_LUXR_2"/>
    <property type="match status" value="1"/>
</dbReference>
<name>A0ABW3JT93_9FLAO</name>
<accession>A0ABW3JT93</accession>
<dbReference type="Gene3D" id="1.10.10.10">
    <property type="entry name" value="Winged helix-like DNA-binding domain superfamily/Winged helix DNA-binding domain"/>
    <property type="match status" value="1"/>
</dbReference>
<comment type="caution">
    <text evidence="6">The sequence shown here is derived from an EMBL/GenBank/DDBJ whole genome shotgun (WGS) entry which is preliminary data.</text>
</comment>
<reference evidence="7" key="1">
    <citation type="journal article" date="2019" name="Int. J. Syst. Evol. Microbiol.">
        <title>The Global Catalogue of Microorganisms (GCM) 10K type strain sequencing project: providing services to taxonomists for standard genome sequencing and annotation.</title>
        <authorList>
            <consortium name="The Broad Institute Genomics Platform"/>
            <consortium name="The Broad Institute Genome Sequencing Center for Infectious Disease"/>
            <person name="Wu L."/>
            <person name="Ma J."/>
        </authorList>
    </citation>
    <scope>NUCLEOTIDE SEQUENCE [LARGE SCALE GENOMIC DNA]</scope>
    <source>
        <strain evidence="7">CCUG 60527</strain>
    </source>
</reference>
<organism evidence="6 7">
    <name type="scientific">Tenacibaculum geojense</name>
    <dbReference type="NCBI Taxonomy" id="915352"/>
    <lineage>
        <taxon>Bacteria</taxon>
        <taxon>Pseudomonadati</taxon>
        <taxon>Bacteroidota</taxon>
        <taxon>Flavobacteriia</taxon>
        <taxon>Flavobacteriales</taxon>
        <taxon>Flavobacteriaceae</taxon>
        <taxon>Tenacibaculum</taxon>
    </lineage>
</organism>
<feature type="transmembrane region" description="Helical" evidence="4">
    <location>
        <begin position="40"/>
        <end position="59"/>
    </location>
</feature>
<feature type="transmembrane region" description="Helical" evidence="4">
    <location>
        <begin position="6"/>
        <end position="28"/>
    </location>
</feature>
<keyword evidence="4" id="KW-0472">Membrane</keyword>
<dbReference type="Proteomes" id="UP001597062">
    <property type="component" value="Unassembled WGS sequence"/>
</dbReference>
<keyword evidence="4" id="KW-0812">Transmembrane</keyword>
<keyword evidence="7" id="KW-1185">Reference proteome</keyword>
<feature type="domain" description="HTH luxR-type" evidence="5">
    <location>
        <begin position="240"/>
        <end position="303"/>
    </location>
</feature>
<dbReference type="PANTHER" id="PTHR44688:SF16">
    <property type="entry name" value="DNA-BINDING TRANSCRIPTIONAL ACTIVATOR DEVR_DOSR"/>
    <property type="match status" value="1"/>
</dbReference>
<keyword evidence="2" id="KW-0238">DNA-binding</keyword>
<feature type="transmembrane region" description="Helical" evidence="4">
    <location>
        <begin position="105"/>
        <end position="127"/>
    </location>
</feature>
<evidence type="ECO:0000256" key="3">
    <source>
        <dbReference type="ARBA" id="ARBA00023163"/>
    </source>
</evidence>
<dbReference type="InterPro" id="IPR000792">
    <property type="entry name" value="Tscrpt_reg_LuxR_C"/>
</dbReference>
<evidence type="ECO:0000256" key="2">
    <source>
        <dbReference type="ARBA" id="ARBA00023125"/>
    </source>
</evidence>
<keyword evidence="4" id="KW-1133">Transmembrane helix</keyword>
<keyword evidence="1" id="KW-0805">Transcription regulation</keyword>
<dbReference type="SUPFAM" id="SSF46894">
    <property type="entry name" value="C-terminal effector domain of the bipartite response regulators"/>
    <property type="match status" value="1"/>
</dbReference>
<evidence type="ECO:0000256" key="1">
    <source>
        <dbReference type="ARBA" id="ARBA00023015"/>
    </source>
</evidence>
<feature type="transmembrane region" description="Helical" evidence="4">
    <location>
        <begin position="171"/>
        <end position="192"/>
    </location>
</feature>
<dbReference type="InterPro" id="IPR016032">
    <property type="entry name" value="Sig_transdc_resp-reg_C-effctor"/>
</dbReference>